<dbReference type="PANTHER" id="PTHR36617:SF5">
    <property type="entry name" value="OS05G0421675 PROTEIN"/>
    <property type="match status" value="1"/>
</dbReference>
<evidence type="ECO:0000259" key="1">
    <source>
        <dbReference type="PROSITE" id="PS50879"/>
    </source>
</evidence>
<dbReference type="OrthoDB" id="1628043at2759"/>
<evidence type="ECO:0000313" key="3">
    <source>
        <dbReference type="Proteomes" id="UP001165190"/>
    </source>
</evidence>
<dbReference type="SUPFAM" id="SSF53098">
    <property type="entry name" value="Ribonuclease H-like"/>
    <property type="match status" value="1"/>
</dbReference>
<dbReference type="InterPro" id="IPR044730">
    <property type="entry name" value="RNase_H-like_dom_plant"/>
</dbReference>
<sequence length="511" mass="59086">MQNRALLGRWVWKFSSERDTFWKKIICNKIGANLLDIVPAQQHSRHSSWVWKAITNSFYKEDNFGMAMRKNLKIHEGDGVAISFWHDPWLNESPLQVLYPRIYALATNRSGKIAEFGTKSDLGWSWTIELRRRLFDWEVEQWNHLMSRLQSFKSNGIDQDCLLWMPTGDGMYSIKTAYAATLDCDKADLFWKKMVWVDLVPPKVKFFVWQVMRGRIVVKEELRRRGLLLNCELLCPFCKVENESVFHLLFACKVAWHLWQRFANFWGFHFILPGDAIGAVKLWFEAAPDKGKSFIWCFVPAVILWSLWLLRNEIIFKDGKLDLSNLFFISRFRLITWYKARRPEVTTPFVDLFANPAVEMLNRHAGSEHCKPRYWSLPPFGFLKVNVDGATKRDGTASGIGGFIRDHAGQKVISFSEPAGPSTPILVELKAIGFGLRLVKSLQSCKNLKVILESDSKLPIDWITRKKRSPSLLEEIVKEIRKLGEEGVCVFKVIPRVLNMEADRLAKQGIG</sequence>
<reference evidence="2" key="1">
    <citation type="submission" date="2023-05" db="EMBL/GenBank/DDBJ databases">
        <title>Genome and transcriptome analyses reveal genes involved in the formation of fine ridges on petal epidermal cells in Hibiscus trionum.</title>
        <authorList>
            <person name="Koshimizu S."/>
            <person name="Masuda S."/>
            <person name="Ishii T."/>
            <person name="Shirasu K."/>
            <person name="Hoshino A."/>
            <person name="Arita M."/>
        </authorList>
    </citation>
    <scope>NUCLEOTIDE SEQUENCE</scope>
    <source>
        <strain evidence="2">Hamamatsu line</strain>
    </source>
</reference>
<dbReference type="PANTHER" id="PTHR36617">
    <property type="entry name" value="PROTEIN, PUTATIVE-RELATED"/>
    <property type="match status" value="1"/>
</dbReference>
<dbReference type="PROSITE" id="PS50879">
    <property type="entry name" value="RNASE_H_1"/>
    <property type="match status" value="1"/>
</dbReference>
<dbReference type="InterPro" id="IPR002156">
    <property type="entry name" value="RNaseH_domain"/>
</dbReference>
<keyword evidence="3" id="KW-1185">Reference proteome</keyword>
<dbReference type="Pfam" id="PF13456">
    <property type="entry name" value="RVT_3"/>
    <property type="match status" value="1"/>
</dbReference>
<dbReference type="Proteomes" id="UP001165190">
    <property type="component" value="Unassembled WGS sequence"/>
</dbReference>
<comment type="caution">
    <text evidence="2">The sequence shown here is derived from an EMBL/GenBank/DDBJ whole genome shotgun (WGS) entry which is preliminary data.</text>
</comment>
<gene>
    <name evidence="2" type="ORF">HRI_001294900</name>
</gene>
<dbReference type="GO" id="GO:0004523">
    <property type="term" value="F:RNA-DNA hybrid ribonuclease activity"/>
    <property type="evidence" value="ECO:0007669"/>
    <property type="project" value="InterPro"/>
</dbReference>
<dbReference type="Gene3D" id="3.30.420.10">
    <property type="entry name" value="Ribonuclease H-like superfamily/Ribonuclease H"/>
    <property type="match status" value="1"/>
</dbReference>
<organism evidence="2 3">
    <name type="scientific">Hibiscus trionum</name>
    <name type="common">Flower of an hour</name>
    <dbReference type="NCBI Taxonomy" id="183268"/>
    <lineage>
        <taxon>Eukaryota</taxon>
        <taxon>Viridiplantae</taxon>
        <taxon>Streptophyta</taxon>
        <taxon>Embryophyta</taxon>
        <taxon>Tracheophyta</taxon>
        <taxon>Spermatophyta</taxon>
        <taxon>Magnoliopsida</taxon>
        <taxon>eudicotyledons</taxon>
        <taxon>Gunneridae</taxon>
        <taxon>Pentapetalae</taxon>
        <taxon>rosids</taxon>
        <taxon>malvids</taxon>
        <taxon>Malvales</taxon>
        <taxon>Malvaceae</taxon>
        <taxon>Malvoideae</taxon>
        <taxon>Hibiscus</taxon>
    </lineage>
</organism>
<dbReference type="GO" id="GO:0003676">
    <property type="term" value="F:nucleic acid binding"/>
    <property type="evidence" value="ECO:0007669"/>
    <property type="project" value="InterPro"/>
</dbReference>
<dbReference type="InterPro" id="IPR012337">
    <property type="entry name" value="RNaseH-like_sf"/>
</dbReference>
<dbReference type="CDD" id="cd06222">
    <property type="entry name" value="RNase_H_like"/>
    <property type="match status" value="1"/>
</dbReference>
<protein>
    <recommendedName>
        <fullName evidence="1">RNase H type-1 domain-containing protein</fullName>
    </recommendedName>
</protein>
<name>A0A9W7HFD8_HIBTR</name>
<dbReference type="AlphaFoldDB" id="A0A9W7HFD8"/>
<feature type="domain" description="RNase H type-1" evidence="1">
    <location>
        <begin position="379"/>
        <end position="511"/>
    </location>
</feature>
<dbReference type="Pfam" id="PF13966">
    <property type="entry name" value="zf-RVT"/>
    <property type="match status" value="1"/>
</dbReference>
<dbReference type="InterPro" id="IPR026960">
    <property type="entry name" value="RVT-Znf"/>
</dbReference>
<evidence type="ECO:0000313" key="2">
    <source>
        <dbReference type="EMBL" id="GMI76256.1"/>
    </source>
</evidence>
<accession>A0A9W7HFD8</accession>
<proteinExistence type="predicted"/>
<dbReference type="EMBL" id="BSYR01000012">
    <property type="protein sequence ID" value="GMI76256.1"/>
    <property type="molecule type" value="Genomic_DNA"/>
</dbReference>
<dbReference type="InterPro" id="IPR036397">
    <property type="entry name" value="RNaseH_sf"/>
</dbReference>